<gene>
    <name evidence="1" type="ORF">S01H1_35304</name>
</gene>
<name>X0VHJ7_9ZZZZ</name>
<proteinExistence type="predicted"/>
<accession>X0VHJ7</accession>
<dbReference type="EMBL" id="BARS01022055">
    <property type="protein sequence ID" value="GAG10682.1"/>
    <property type="molecule type" value="Genomic_DNA"/>
</dbReference>
<sequence>LEIQTRNSYSITSCPLGHFLNFPMPFGRSGQSIS</sequence>
<organism evidence="1">
    <name type="scientific">marine sediment metagenome</name>
    <dbReference type="NCBI Taxonomy" id="412755"/>
    <lineage>
        <taxon>unclassified sequences</taxon>
        <taxon>metagenomes</taxon>
        <taxon>ecological metagenomes</taxon>
    </lineage>
</organism>
<dbReference type="AlphaFoldDB" id="X0VHJ7"/>
<evidence type="ECO:0000313" key="1">
    <source>
        <dbReference type="EMBL" id="GAG10682.1"/>
    </source>
</evidence>
<feature type="non-terminal residue" evidence="1">
    <location>
        <position position="1"/>
    </location>
</feature>
<comment type="caution">
    <text evidence="1">The sequence shown here is derived from an EMBL/GenBank/DDBJ whole genome shotgun (WGS) entry which is preliminary data.</text>
</comment>
<reference evidence="1" key="1">
    <citation type="journal article" date="2014" name="Front. Microbiol.">
        <title>High frequency of phylogenetically diverse reductive dehalogenase-homologous genes in deep subseafloor sedimentary metagenomes.</title>
        <authorList>
            <person name="Kawai M."/>
            <person name="Futagami T."/>
            <person name="Toyoda A."/>
            <person name="Takaki Y."/>
            <person name="Nishi S."/>
            <person name="Hori S."/>
            <person name="Arai W."/>
            <person name="Tsubouchi T."/>
            <person name="Morono Y."/>
            <person name="Uchiyama I."/>
            <person name="Ito T."/>
            <person name="Fujiyama A."/>
            <person name="Inagaki F."/>
            <person name="Takami H."/>
        </authorList>
    </citation>
    <scope>NUCLEOTIDE SEQUENCE</scope>
    <source>
        <strain evidence="1">Expedition CK06-06</strain>
    </source>
</reference>
<protein>
    <submittedName>
        <fullName evidence="1">Uncharacterized protein</fullName>
    </submittedName>
</protein>